<dbReference type="SUPFAM" id="SSF52777">
    <property type="entry name" value="CoA-dependent acyltransferases"/>
    <property type="match status" value="1"/>
</dbReference>
<keyword evidence="8 9" id="KW-0012">Acyltransferase</keyword>
<evidence type="ECO:0000256" key="9">
    <source>
        <dbReference type="RuleBase" id="RU003423"/>
    </source>
</evidence>
<evidence type="ECO:0000313" key="13">
    <source>
        <dbReference type="EMBL" id="ANB13624.1"/>
    </source>
</evidence>
<evidence type="ECO:0000256" key="1">
    <source>
        <dbReference type="ARBA" id="ARBA00001938"/>
    </source>
</evidence>
<dbReference type="GO" id="GO:0016407">
    <property type="term" value="F:acetyltransferase activity"/>
    <property type="evidence" value="ECO:0007669"/>
    <property type="project" value="TreeGrafter"/>
</dbReference>
<dbReference type="InterPro" id="IPR003016">
    <property type="entry name" value="2-oxoA_DH_lipoyl-BS"/>
</dbReference>
<dbReference type="FunFam" id="2.40.50.100:FF:000013">
    <property type="entry name" value="Dihydrolipoamide acetyltransferase component of pyruvate dehydrogenase complex"/>
    <property type="match status" value="1"/>
</dbReference>
<dbReference type="InterPro" id="IPR050743">
    <property type="entry name" value="2-oxoacid_DH_E2_comp"/>
</dbReference>
<evidence type="ECO:0000256" key="3">
    <source>
        <dbReference type="ARBA" id="ARBA00007317"/>
    </source>
</evidence>
<feature type="region of interest" description="Disordered" evidence="10">
    <location>
        <begin position="233"/>
        <end position="253"/>
    </location>
</feature>
<keyword evidence="14" id="KW-1185">Reference proteome</keyword>
<dbReference type="GeneID" id="30033778"/>
<evidence type="ECO:0000313" key="14">
    <source>
        <dbReference type="Proteomes" id="UP000189580"/>
    </source>
</evidence>
<dbReference type="Gene3D" id="4.10.320.10">
    <property type="entry name" value="E3-binding domain"/>
    <property type="match status" value="1"/>
</dbReference>
<dbReference type="AlphaFoldDB" id="A0A167E496"/>
<dbReference type="InterPro" id="IPR011053">
    <property type="entry name" value="Single_hybrid_motif"/>
</dbReference>
<feature type="region of interest" description="Disordered" evidence="10">
    <location>
        <begin position="126"/>
        <end position="180"/>
    </location>
</feature>
<comment type="similarity">
    <text evidence="3 9">Belongs to the 2-oxoacid dehydrogenase family.</text>
</comment>
<accession>A0A167E496</accession>
<feature type="domain" description="Peripheral subunit-binding (PSBD)" evidence="12">
    <location>
        <begin position="196"/>
        <end position="233"/>
    </location>
</feature>
<keyword evidence="7" id="KW-0496">Mitochondrion</keyword>
<comment type="subcellular location">
    <subcellularLocation>
        <location evidence="2">Mitochondrion matrix</location>
    </subcellularLocation>
</comment>
<dbReference type="Pfam" id="PF02817">
    <property type="entry name" value="E3_binding"/>
    <property type="match status" value="1"/>
</dbReference>
<evidence type="ECO:0000256" key="4">
    <source>
        <dbReference type="ARBA" id="ARBA00022679"/>
    </source>
</evidence>
<keyword evidence="5 9" id="KW-0450">Lipoyl</keyword>
<dbReference type="Gene3D" id="2.40.50.100">
    <property type="match status" value="1"/>
</dbReference>
<dbReference type="SUPFAM" id="SSF47005">
    <property type="entry name" value="Peripheral subunit-binding domain of 2-oxo acid dehydrogenase complex"/>
    <property type="match status" value="1"/>
</dbReference>
<sequence>MWCRRAVTSIPKARSRFIKSRLRDCYSSNRFFSSYNGLYAVRPFMLADIGEGIKECEVIQWFVEPGATIEEFDPICEVQSDKASVEITSRFSGVIKQLHYEVGEMALVGKPLIDIDVVDGDEPAVAAAASTPTSSASSANSAPASTGTTGADTINPSSGFSTSAPTSNSPQVNTSSGNSAAPAFVPFDPSLATETLATPAVRRICRELGFSVSDIKGSGKDGRVLKEDVLNHSKTSVQSGQQQQQTQEGATASAIPSSITNTTLHPLTPIQKQMFKTMTNSLTIPHFLYTDEVEIDRLSALRKSINEDLIKHPTTPIKLSFMPFFIKALSLALTEYPILNAQVVIDEKTSQPALLYRESHNIGVAMDTPSGLIVPNIKNVNNLSIIQIGQELTRLQQLGASGKLTSADIKDGTITLSNIGTVGGTYVAPVIVGSEVAIGGLGKSHVVPRYDAKQNLVPRTIINSSWSGDHRVIDGVTMARMVARWKAYVEHPEKMLVSLK</sequence>
<dbReference type="InterPro" id="IPR004167">
    <property type="entry name" value="PSBD"/>
</dbReference>
<dbReference type="OrthoDB" id="15567at2759"/>
<keyword evidence="6" id="KW-0809">Transit peptide</keyword>
<dbReference type="PROSITE" id="PS00189">
    <property type="entry name" value="LIPOYL"/>
    <property type="match status" value="1"/>
</dbReference>
<evidence type="ECO:0000256" key="10">
    <source>
        <dbReference type="SAM" id="MobiDB-lite"/>
    </source>
</evidence>
<dbReference type="InterPro" id="IPR023213">
    <property type="entry name" value="CAT-like_dom_sf"/>
</dbReference>
<dbReference type="Proteomes" id="UP000189580">
    <property type="component" value="Chromosome a"/>
</dbReference>
<dbReference type="PROSITE" id="PS51826">
    <property type="entry name" value="PSBD"/>
    <property type="match status" value="1"/>
</dbReference>
<dbReference type="EMBL" id="CP014501">
    <property type="protein sequence ID" value="ANB13624.1"/>
    <property type="molecule type" value="Genomic_DNA"/>
</dbReference>
<evidence type="ECO:0000256" key="5">
    <source>
        <dbReference type="ARBA" id="ARBA00022823"/>
    </source>
</evidence>
<feature type="compositionally biased region" description="Polar residues" evidence="10">
    <location>
        <begin position="152"/>
        <end position="179"/>
    </location>
</feature>
<dbReference type="InterPro" id="IPR036625">
    <property type="entry name" value="E3-bd_dom_sf"/>
</dbReference>
<proteinExistence type="inferred from homology"/>
<protein>
    <recommendedName>
        <fullName evidence="9">Dihydrolipoamide acetyltransferase component of pyruvate dehydrogenase complex</fullName>
        <ecNumber evidence="9">2.3.1.-</ecNumber>
    </recommendedName>
</protein>
<dbReference type="EC" id="2.3.1.-" evidence="9"/>
<dbReference type="Pfam" id="PF00198">
    <property type="entry name" value="2-oxoacid_dh"/>
    <property type="match status" value="1"/>
</dbReference>
<evidence type="ECO:0000256" key="7">
    <source>
        <dbReference type="ARBA" id="ARBA00023128"/>
    </source>
</evidence>
<dbReference type="KEGG" id="slb:AWJ20_1923"/>
<dbReference type="PANTHER" id="PTHR43178:SF5">
    <property type="entry name" value="LIPOAMIDE ACYLTRANSFERASE COMPONENT OF BRANCHED-CHAIN ALPHA-KETO ACID DEHYDROGENASE COMPLEX, MITOCHONDRIAL"/>
    <property type="match status" value="1"/>
</dbReference>
<keyword evidence="4 9" id="KW-0808">Transferase</keyword>
<dbReference type="SUPFAM" id="SSF51230">
    <property type="entry name" value="Single hybrid motif"/>
    <property type="match status" value="1"/>
</dbReference>
<dbReference type="InterPro" id="IPR001078">
    <property type="entry name" value="2-oxoacid_DH_actylTfrase"/>
</dbReference>
<evidence type="ECO:0000256" key="8">
    <source>
        <dbReference type="ARBA" id="ARBA00023315"/>
    </source>
</evidence>
<dbReference type="FunFam" id="3.30.559.10:FF:000027">
    <property type="entry name" value="Dihydrolipoamide acetyltransferase component of pyruvate dehydrogenase complex"/>
    <property type="match status" value="1"/>
</dbReference>
<organism evidence="13 14">
    <name type="scientific">Sugiyamaella lignohabitans</name>
    <dbReference type="NCBI Taxonomy" id="796027"/>
    <lineage>
        <taxon>Eukaryota</taxon>
        <taxon>Fungi</taxon>
        <taxon>Dikarya</taxon>
        <taxon>Ascomycota</taxon>
        <taxon>Saccharomycotina</taxon>
        <taxon>Dipodascomycetes</taxon>
        <taxon>Dipodascales</taxon>
        <taxon>Trichomonascaceae</taxon>
        <taxon>Sugiyamaella</taxon>
    </lineage>
</organism>
<dbReference type="GO" id="GO:0045333">
    <property type="term" value="P:cellular respiration"/>
    <property type="evidence" value="ECO:0007669"/>
    <property type="project" value="UniProtKB-ARBA"/>
</dbReference>
<feature type="domain" description="Lipoyl-binding" evidence="11">
    <location>
        <begin position="41"/>
        <end position="116"/>
    </location>
</feature>
<dbReference type="Pfam" id="PF00364">
    <property type="entry name" value="Biotin_lipoyl"/>
    <property type="match status" value="1"/>
</dbReference>
<evidence type="ECO:0000256" key="2">
    <source>
        <dbReference type="ARBA" id="ARBA00004305"/>
    </source>
</evidence>
<dbReference type="PROSITE" id="PS50968">
    <property type="entry name" value="BIOTINYL_LIPOYL"/>
    <property type="match status" value="1"/>
</dbReference>
<reference evidence="13 14" key="1">
    <citation type="submission" date="2016-02" db="EMBL/GenBank/DDBJ databases">
        <title>Complete genome sequence and transcriptome regulation of the pentose utilising yeast Sugiyamaella lignohabitans.</title>
        <authorList>
            <person name="Bellasio M."/>
            <person name="Peymann A."/>
            <person name="Valli M."/>
            <person name="Sipitzky M."/>
            <person name="Graf A."/>
            <person name="Sauer M."/>
            <person name="Marx H."/>
            <person name="Mattanovich D."/>
        </authorList>
    </citation>
    <scope>NUCLEOTIDE SEQUENCE [LARGE SCALE GENOMIC DNA]</scope>
    <source>
        <strain evidence="13 14">CBS 10342</strain>
    </source>
</reference>
<dbReference type="PANTHER" id="PTHR43178">
    <property type="entry name" value="DIHYDROLIPOAMIDE ACETYLTRANSFERASE COMPONENT OF PYRUVATE DEHYDROGENASE COMPLEX"/>
    <property type="match status" value="1"/>
</dbReference>
<name>A0A167E496_9ASCO</name>
<dbReference type="CDD" id="cd06849">
    <property type="entry name" value="lipoyl_domain"/>
    <property type="match status" value="1"/>
</dbReference>
<comment type="cofactor">
    <cofactor evidence="1 9">
        <name>(R)-lipoate</name>
        <dbReference type="ChEBI" id="CHEBI:83088"/>
    </cofactor>
</comment>
<evidence type="ECO:0000256" key="6">
    <source>
        <dbReference type="ARBA" id="ARBA00022946"/>
    </source>
</evidence>
<dbReference type="InterPro" id="IPR000089">
    <property type="entry name" value="Biotin_lipoyl"/>
</dbReference>
<evidence type="ECO:0000259" key="11">
    <source>
        <dbReference type="PROSITE" id="PS50968"/>
    </source>
</evidence>
<dbReference type="GO" id="GO:0005759">
    <property type="term" value="C:mitochondrial matrix"/>
    <property type="evidence" value="ECO:0007669"/>
    <property type="project" value="UniProtKB-SubCell"/>
</dbReference>
<evidence type="ECO:0000259" key="12">
    <source>
        <dbReference type="PROSITE" id="PS51826"/>
    </source>
</evidence>
<dbReference type="RefSeq" id="XP_018736101.1">
    <property type="nucleotide sequence ID" value="XM_018878838.1"/>
</dbReference>
<dbReference type="Gene3D" id="3.30.559.10">
    <property type="entry name" value="Chloramphenicol acetyltransferase-like domain"/>
    <property type="match status" value="1"/>
</dbReference>
<feature type="compositionally biased region" description="Low complexity" evidence="10">
    <location>
        <begin position="126"/>
        <end position="151"/>
    </location>
</feature>
<feature type="compositionally biased region" description="Low complexity" evidence="10">
    <location>
        <begin position="235"/>
        <end position="253"/>
    </location>
</feature>
<gene>
    <name evidence="13" type="primary">KGD2</name>
    <name evidence="13" type="ORF">AWJ20_1923</name>
</gene>
<dbReference type="GO" id="GO:0031405">
    <property type="term" value="F:lipoic acid binding"/>
    <property type="evidence" value="ECO:0007669"/>
    <property type="project" value="TreeGrafter"/>
</dbReference>